<name>A0A1K2HYP5_9HYPH</name>
<dbReference type="STRING" id="665118.SAMN02983003_2420"/>
<reference evidence="2 3" key="1">
    <citation type="submission" date="2016-11" db="EMBL/GenBank/DDBJ databases">
        <authorList>
            <person name="Jaros S."/>
            <person name="Januszkiewicz K."/>
            <person name="Wedrychowicz H."/>
        </authorList>
    </citation>
    <scope>NUCLEOTIDE SEQUENCE [LARGE SCALE GENOMIC DNA]</scope>
    <source>
        <strain evidence="2 3">ATCC 23634</strain>
    </source>
</reference>
<dbReference type="OrthoDB" id="7949219at2"/>
<dbReference type="InterPro" id="IPR024072">
    <property type="entry name" value="DHFR-like_dom_sf"/>
</dbReference>
<dbReference type="EMBL" id="FPKU01000002">
    <property type="protein sequence ID" value="SFZ85161.1"/>
    <property type="molecule type" value="Genomic_DNA"/>
</dbReference>
<protein>
    <submittedName>
        <fullName evidence="2">Dihydrofolate reductase</fullName>
    </submittedName>
</protein>
<dbReference type="RefSeq" id="WP_072343184.1">
    <property type="nucleotide sequence ID" value="NZ_FPKU01000002.1"/>
</dbReference>
<keyword evidence="3" id="KW-1185">Reference proteome</keyword>
<proteinExistence type="predicted"/>
<dbReference type="Gene3D" id="3.40.430.10">
    <property type="entry name" value="Dihydrofolate Reductase, subunit A"/>
    <property type="match status" value="1"/>
</dbReference>
<dbReference type="AlphaFoldDB" id="A0A1K2HYP5"/>
<dbReference type="SUPFAM" id="SSF53597">
    <property type="entry name" value="Dihydrofolate reductase-like"/>
    <property type="match status" value="1"/>
</dbReference>
<dbReference type="GO" id="GO:0009231">
    <property type="term" value="P:riboflavin biosynthetic process"/>
    <property type="evidence" value="ECO:0007669"/>
    <property type="project" value="InterPro"/>
</dbReference>
<evidence type="ECO:0000313" key="3">
    <source>
        <dbReference type="Proteomes" id="UP000183447"/>
    </source>
</evidence>
<evidence type="ECO:0000313" key="2">
    <source>
        <dbReference type="EMBL" id="SFZ85161.1"/>
    </source>
</evidence>
<organism evidence="2 3">
    <name type="scientific">Devosia enhydra</name>
    <dbReference type="NCBI Taxonomy" id="665118"/>
    <lineage>
        <taxon>Bacteria</taxon>
        <taxon>Pseudomonadati</taxon>
        <taxon>Pseudomonadota</taxon>
        <taxon>Alphaproteobacteria</taxon>
        <taxon>Hyphomicrobiales</taxon>
        <taxon>Devosiaceae</taxon>
        <taxon>Devosia</taxon>
    </lineage>
</organism>
<gene>
    <name evidence="2" type="ORF">SAMN02983003_2420</name>
</gene>
<sequence>MATFIYALNQSLDGYVDHMAFAPDPALFAHFIADVEGLAGMIYGRTMYEIMAYWDEDRPEWDEPRWAYARAWRNCHKWVVSTSLSTVGPNATLVSKDVEETLRRLKAQRDGLFEVAGPTLVGRLSGTGLIDEYHIYLSPAVTGGGTRYFAVPPPPLRLESTRRFGETAIRLVYVPA</sequence>
<evidence type="ECO:0000259" key="1">
    <source>
        <dbReference type="Pfam" id="PF01872"/>
    </source>
</evidence>
<dbReference type="InterPro" id="IPR002734">
    <property type="entry name" value="RibDG_C"/>
</dbReference>
<accession>A0A1K2HYP5</accession>
<dbReference type="Proteomes" id="UP000183447">
    <property type="component" value="Unassembled WGS sequence"/>
</dbReference>
<feature type="domain" description="Bacterial bifunctional deaminase-reductase C-terminal" evidence="1">
    <location>
        <begin position="5"/>
        <end position="166"/>
    </location>
</feature>
<dbReference type="GO" id="GO:0008703">
    <property type="term" value="F:5-amino-6-(5-phosphoribosylamino)uracil reductase activity"/>
    <property type="evidence" value="ECO:0007669"/>
    <property type="project" value="InterPro"/>
</dbReference>
<dbReference type="Pfam" id="PF01872">
    <property type="entry name" value="RibD_C"/>
    <property type="match status" value="1"/>
</dbReference>